<dbReference type="PANTHER" id="PTHR47463:SF2">
    <property type="entry name" value="F-BOX PROTEIN SKIP16"/>
    <property type="match status" value="1"/>
</dbReference>
<reference evidence="1" key="1">
    <citation type="submission" date="2019-12" db="EMBL/GenBank/DDBJ databases">
        <title>Genome sequencing and annotation of Brassica cretica.</title>
        <authorList>
            <person name="Studholme D.J."/>
            <person name="Sarris P.F."/>
        </authorList>
    </citation>
    <scope>NUCLEOTIDE SEQUENCE</scope>
    <source>
        <strain evidence="1">PFS-102/07</strain>
        <tissue evidence="1">Leaf</tissue>
    </source>
</reference>
<proteinExistence type="predicted"/>
<comment type="caution">
    <text evidence="1">The sequence shown here is derived from an EMBL/GenBank/DDBJ whole genome shotgun (WGS) entry which is preliminary data.</text>
</comment>
<dbReference type="AlphaFoldDB" id="A0A8S9KAF1"/>
<protein>
    <recommendedName>
        <fullName evidence="2">F-box domain-containing protein</fullName>
    </recommendedName>
</protein>
<dbReference type="InterPro" id="IPR036047">
    <property type="entry name" value="F-box-like_dom_sf"/>
</dbReference>
<gene>
    <name evidence="1" type="ORF">F2Q70_00038045</name>
</gene>
<evidence type="ECO:0000313" key="1">
    <source>
        <dbReference type="EMBL" id="KAF2590523.1"/>
    </source>
</evidence>
<dbReference type="EMBL" id="QGKY02000190">
    <property type="protein sequence ID" value="KAF2590523.1"/>
    <property type="molecule type" value="Genomic_DNA"/>
</dbReference>
<name>A0A8S9KAF1_BRACR</name>
<evidence type="ECO:0008006" key="2">
    <source>
        <dbReference type="Google" id="ProtNLM"/>
    </source>
</evidence>
<dbReference type="PANTHER" id="PTHR47463">
    <property type="entry name" value="F-BOX PROTEIN SKIP16"/>
    <property type="match status" value="1"/>
</dbReference>
<organism evidence="1">
    <name type="scientific">Brassica cretica</name>
    <name type="common">Mustard</name>
    <dbReference type="NCBI Taxonomy" id="69181"/>
    <lineage>
        <taxon>Eukaryota</taxon>
        <taxon>Viridiplantae</taxon>
        <taxon>Streptophyta</taxon>
        <taxon>Embryophyta</taxon>
        <taxon>Tracheophyta</taxon>
        <taxon>Spermatophyta</taxon>
        <taxon>Magnoliopsida</taxon>
        <taxon>eudicotyledons</taxon>
        <taxon>Gunneridae</taxon>
        <taxon>Pentapetalae</taxon>
        <taxon>rosids</taxon>
        <taxon>malvids</taxon>
        <taxon>Brassicales</taxon>
        <taxon>Brassicaceae</taxon>
        <taxon>Brassiceae</taxon>
        <taxon>Brassica</taxon>
    </lineage>
</organism>
<dbReference type="SUPFAM" id="SSF81383">
    <property type="entry name" value="F-box domain"/>
    <property type="match status" value="1"/>
</dbReference>
<sequence>MGLEEAGDLVLHIILSKIGPENTARVACVSKRLKVSASEDSLWSIFCSLDLNISTPLDPHGDPSPSFKVNLFFFTDNS</sequence>
<accession>A0A8S9KAF1</accession>